<feature type="non-terminal residue" evidence="2">
    <location>
        <position position="173"/>
    </location>
</feature>
<evidence type="ECO:0000313" key="3">
    <source>
        <dbReference type="Proteomes" id="UP000051012"/>
    </source>
</evidence>
<dbReference type="EMBL" id="LJNI01000116">
    <property type="protein sequence ID" value="KPJ71891.1"/>
    <property type="molecule type" value="Genomic_DNA"/>
</dbReference>
<dbReference type="AlphaFoldDB" id="A0A0S7YBJ0"/>
<feature type="domain" description="YvlB/LiaX N-terminal" evidence="1">
    <location>
        <begin position="2"/>
        <end position="30"/>
    </location>
</feature>
<protein>
    <recommendedName>
        <fullName evidence="1">YvlB/LiaX N-terminal domain-containing protein</fullName>
    </recommendedName>
</protein>
<organism evidence="2 3">
    <name type="scientific">candidate division TA06 bacterium DG_78</name>
    <dbReference type="NCBI Taxonomy" id="1703772"/>
    <lineage>
        <taxon>Bacteria</taxon>
        <taxon>Bacteria division TA06</taxon>
    </lineage>
</organism>
<proteinExistence type="predicted"/>
<comment type="caution">
    <text evidence="2">The sequence shown here is derived from an EMBL/GenBank/DDBJ whole genome shotgun (WGS) entry which is preliminary data.</text>
</comment>
<name>A0A0S7YBJ0_UNCT6</name>
<accession>A0A0S7YBJ0</accession>
<evidence type="ECO:0000259" key="1">
    <source>
        <dbReference type="Pfam" id="PF22746"/>
    </source>
</evidence>
<gene>
    <name evidence="2" type="ORF">AMJ52_08205</name>
</gene>
<dbReference type="InterPro" id="IPR053959">
    <property type="entry name" value="YvlB/LiaX_N"/>
</dbReference>
<dbReference type="Pfam" id="PF22746">
    <property type="entry name" value="SHOCT-like_DUF2089-C"/>
    <property type="match status" value="1"/>
</dbReference>
<sequence length="173" mass="19234">MNERLRILKLLEDGKINAEEAARLLEALSESQTRHKKRHRMWATFEHIPEHIATIINGSVGDMASPEVLRFKNKHELEIKAISGDLMINGTDQNEILVNKQGFGRIVGKNDKVEIKAISGDLHIHVPRRTKLTIKGVSGAVTISEIENDIILKTVSGNITGKDLRGSFTGNII</sequence>
<dbReference type="Proteomes" id="UP000051012">
    <property type="component" value="Unassembled WGS sequence"/>
</dbReference>
<reference evidence="2 3" key="1">
    <citation type="journal article" date="2015" name="Microbiome">
        <title>Genomic resolution of linkages in carbon, nitrogen, and sulfur cycling among widespread estuary sediment bacteria.</title>
        <authorList>
            <person name="Baker B.J."/>
            <person name="Lazar C.S."/>
            <person name="Teske A.P."/>
            <person name="Dick G.J."/>
        </authorList>
    </citation>
    <scope>NUCLEOTIDE SEQUENCE [LARGE SCALE GENOMIC DNA]</scope>
    <source>
        <strain evidence="2">DG_78</strain>
    </source>
</reference>
<evidence type="ECO:0000313" key="2">
    <source>
        <dbReference type="EMBL" id="KPJ71891.1"/>
    </source>
</evidence>